<evidence type="ECO:0000313" key="3">
    <source>
        <dbReference type="Proteomes" id="UP000603227"/>
    </source>
</evidence>
<dbReference type="Gene3D" id="3.40.50.720">
    <property type="entry name" value="NAD(P)-binding Rossmann-like Domain"/>
    <property type="match status" value="1"/>
</dbReference>
<sequence>MKTFVISGGNDGIGRGLALARLERGDRVVVLGRSVDKGQRFLEEAGERGAQECAHFIAADLSLVSENRRVVDELKEAFPALDALVLCARFFRSDRYETAEGYEGTFALEYLSRYLLSHGLTETLEKSGAPVIVNVSGPGIHKPAIRWDDLHFRSGYSGIEAQRHAGTANDLLGVAYAARHGSGRTRYVLVNPGTVATSFAGQYDPVTKSQVAAIRRMGKPVEQAVAPIAEVVDAPPAEPLSAFVEGRRIAVDDPELFDEDAATRLDKVTEQLLAR</sequence>
<dbReference type="EMBL" id="BNAT01000009">
    <property type="protein sequence ID" value="GHH88024.1"/>
    <property type="molecule type" value="Genomic_DNA"/>
</dbReference>
<dbReference type="Proteomes" id="UP000603227">
    <property type="component" value="Unassembled WGS sequence"/>
</dbReference>
<evidence type="ECO:0000313" key="2">
    <source>
        <dbReference type="EMBL" id="GHH88024.1"/>
    </source>
</evidence>
<keyword evidence="1" id="KW-0560">Oxidoreductase</keyword>
<dbReference type="InterPro" id="IPR002347">
    <property type="entry name" value="SDR_fam"/>
</dbReference>
<dbReference type="AlphaFoldDB" id="A0A919GNQ8"/>
<accession>A0A919GNQ8</accession>
<name>A0A919GNQ8_9ACTN</name>
<dbReference type="PANTHER" id="PTHR47534:SF3">
    <property type="entry name" value="ALCOHOL DEHYDROGENASE-LIKE C-TERMINAL DOMAIN-CONTAINING PROTEIN"/>
    <property type="match status" value="1"/>
</dbReference>
<dbReference type="RefSeq" id="WP_189783094.1">
    <property type="nucleotide sequence ID" value="NZ_BNAT01000009.1"/>
</dbReference>
<dbReference type="SUPFAM" id="SSF51735">
    <property type="entry name" value="NAD(P)-binding Rossmann-fold domains"/>
    <property type="match status" value="1"/>
</dbReference>
<proteinExistence type="predicted"/>
<keyword evidence="3" id="KW-1185">Reference proteome</keyword>
<evidence type="ECO:0008006" key="4">
    <source>
        <dbReference type="Google" id="ProtNLM"/>
    </source>
</evidence>
<dbReference type="Pfam" id="PF00106">
    <property type="entry name" value="adh_short"/>
    <property type="match status" value="1"/>
</dbReference>
<dbReference type="GO" id="GO:0016491">
    <property type="term" value="F:oxidoreductase activity"/>
    <property type="evidence" value="ECO:0007669"/>
    <property type="project" value="UniProtKB-KW"/>
</dbReference>
<dbReference type="InterPro" id="IPR052228">
    <property type="entry name" value="Sec_Metab_Biosynth_Oxidored"/>
</dbReference>
<comment type="caution">
    <text evidence="2">The sequence shown here is derived from an EMBL/GenBank/DDBJ whole genome shotgun (WGS) entry which is preliminary data.</text>
</comment>
<dbReference type="InterPro" id="IPR036291">
    <property type="entry name" value="NAD(P)-bd_dom_sf"/>
</dbReference>
<reference evidence="2" key="2">
    <citation type="submission" date="2020-09" db="EMBL/GenBank/DDBJ databases">
        <authorList>
            <person name="Sun Q."/>
            <person name="Zhou Y."/>
        </authorList>
    </citation>
    <scope>NUCLEOTIDE SEQUENCE</scope>
    <source>
        <strain evidence="2">CGMCC 4.7403</strain>
    </source>
</reference>
<reference evidence="2" key="1">
    <citation type="journal article" date="2014" name="Int. J. Syst. Evol. Microbiol.">
        <title>Complete genome sequence of Corynebacterium casei LMG S-19264T (=DSM 44701T), isolated from a smear-ripened cheese.</title>
        <authorList>
            <consortium name="US DOE Joint Genome Institute (JGI-PGF)"/>
            <person name="Walter F."/>
            <person name="Albersmeier A."/>
            <person name="Kalinowski J."/>
            <person name="Ruckert C."/>
        </authorList>
    </citation>
    <scope>NUCLEOTIDE SEQUENCE</scope>
    <source>
        <strain evidence="2">CGMCC 4.7403</strain>
    </source>
</reference>
<evidence type="ECO:0000256" key="1">
    <source>
        <dbReference type="ARBA" id="ARBA00023002"/>
    </source>
</evidence>
<gene>
    <name evidence="2" type="ORF">GCM10017771_31650</name>
</gene>
<protein>
    <recommendedName>
        <fullName evidence="4">Oxidoreductase</fullName>
    </recommendedName>
</protein>
<organism evidence="2 3">
    <name type="scientific">Streptomyces capitiformicae</name>
    <dbReference type="NCBI Taxonomy" id="2014920"/>
    <lineage>
        <taxon>Bacteria</taxon>
        <taxon>Bacillati</taxon>
        <taxon>Actinomycetota</taxon>
        <taxon>Actinomycetes</taxon>
        <taxon>Kitasatosporales</taxon>
        <taxon>Streptomycetaceae</taxon>
        <taxon>Streptomyces</taxon>
    </lineage>
</organism>
<dbReference type="PANTHER" id="PTHR47534">
    <property type="entry name" value="YALI0E05731P"/>
    <property type="match status" value="1"/>
</dbReference>